<dbReference type="Proteomes" id="UP000002195">
    <property type="component" value="Unassembled WGS sequence"/>
</dbReference>
<dbReference type="HOGENOM" id="CLU_444413_0_0_1"/>
<dbReference type="AlphaFoldDB" id="Q54QX1"/>
<organism evidence="1 2">
    <name type="scientific">Dictyostelium discoideum</name>
    <name type="common">Social amoeba</name>
    <dbReference type="NCBI Taxonomy" id="44689"/>
    <lineage>
        <taxon>Eukaryota</taxon>
        <taxon>Amoebozoa</taxon>
        <taxon>Evosea</taxon>
        <taxon>Eumycetozoa</taxon>
        <taxon>Dictyostelia</taxon>
        <taxon>Dictyosteliales</taxon>
        <taxon>Dictyosteliaceae</taxon>
        <taxon>Dictyostelium</taxon>
    </lineage>
</organism>
<dbReference type="GeneID" id="8624143"/>
<sequence>MSDQEYYKDFSNKIIKERKKNIENDESKVIYFTLAGSHSFNLNVESSDKDYFGVYCSDIDDILVGDIKQPIIDSHEPDDYILFEVERFCELLYKGNPKLIEPMFTTRFCYKSPIWEQLFLNRKELISQSAIQHYLSYSKSQMGDASKLIFKNGSPISIECGGSEQEEEDKKKLLLSMINSNHSYCKKLYHTYRLLLDTKRMLELGEPMVYLQGEEREKIMKIRMGEEDLTATLAEIQQLFNQCYTRFQEVKEKKLIQENLNIKVLNDWLIKVRKQSYLQKEASSLGITSGKYTDADFEISDIKSYNLLKVYNHFQSLLTKHKLEGARILMIKRSGSVSHNLKHENEESFDEENGVEKKEDWIGVYVAPTESIFSLYPPPRRIDSTTVLCTSSKIEEPEDNTNQRDTYLSGIQLFELGYFIQLLSSGNHRVVECFYDKNSASDLVETKIWKDIKNLEVNSNFLSINLIHHCWGVSKGLVEKLQRSPSFSPSTPLSPNTSNVIPLSEKRKSLYHAQRLINRAEEILDKKNFTVYLDEDDDSTERNLLLRIKNSSDFNSDQLVSLTTSCLNQIKSVNDKIQKLSNISSADKKLNELSIKQSLKTILIKIRKSMIKIIV</sequence>
<dbReference type="InterPro" id="IPR018775">
    <property type="entry name" value="RlaP"/>
</dbReference>
<gene>
    <name evidence="1" type="ORF">DDB_G0283557</name>
</gene>
<protein>
    <submittedName>
        <fullName evidence="1">Uncharacterized protein</fullName>
    </submittedName>
</protein>
<dbReference type="KEGG" id="ddi:DDB_G0283557"/>
<dbReference type="dictyBase" id="DDB_G0283557"/>
<dbReference type="PANTHER" id="PTHR34817:SF1">
    <property type="entry name" value="NUCLEOTIDYLTRANSFERASE"/>
    <property type="match status" value="1"/>
</dbReference>
<dbReference type="RefSeq" id="XP_639013.1">
    <property type="nucleotide sequence ID" value="XM_633921.1"/>
</dbReference>
<dbReference type="PANTHER" id="PTHR34817">
    <property type="entry name" value="NUCLEOTIDYLTRANSFERASE"/>
    <property type="match status" value="1"/>
</dbReference>
<dbReference type="OMA" id="LIHHCWG"/>
<dbReference type="eggNOG" id="ENOG502RBTP">
    <property type="taxonomic scope" value="Eukaryota"/>
</dbReference>
<evidence type="ECO:0000313" key="1">
    <source>
        <dbReference type="EMBL" id="EAL65656.1"/>
    </source>
</evidence>
<dbReference type="PaxDb" id="44689-DDB0185564"/>
<dbReference type="VEuPathDB" id="AmoebaDB:DDB_G0283557"/>
<dbReference type="EMBL" id="AAFI02000055">
    <property type="protein sequence ID" value="EAL65656.1"/>
    <property type="molecule type" value="Genomic_DNA"/>
</dbReference>
<dbReference type="GlyGen" id="Q54QX1">
    <property type="glycosylation" value="1 site"/>
</dbReference>
<dbReference type="InParanoid" id="Q54QX1"/>
<name>Q54QX1_DICDI</name>
<keyword evidence="2" id="KW-1185">Reference proteome</keyword>
<dbReference type="STRING" id="44689.Q54QX1"/>
<dbReference type="Pfam" id="PF10127">
    <property type="entry name" value="RlaP"/>
    <property type="match status" value="1"/>
</dbReference>
<accession>Q54QX1</accession>
<reference evidence="1 2" key="1">
    <citation type="journal article" date="2005" name="Nature">
        <title>The genome of the social amoeba Dictyostelium discoideum.</title>
        <authorList>
            <consortium name="The Dictyostelium discoideum Sequencing Consortium"/>
            <person name="Eichinger L."/>
            <person name="Pachebat J.A."/>
            <person name="Glockner G."/>
            <person name="Rajandream M.A."/>
            <person name="Sucgang R."/>
            <person name="Berriman M."/>
            <person name="Song J."/>
            <person name="Olsen R."/>
            <person name="Szafranski K."/>
            <person name="Xu Q."/>
            <person name="Tunggal B."/>
            <person name="Kummerfeld S."/>
            <person name="Madera M."/>
            <person name="Konfortov B.A."/>
            <person name="Rivero F."/>
            <person name="Bankier A.T."/>
            <person name="Lehmann R."/>
            <person name="Hamlin N."/>
            <person name="Davies R."/>
            <person name="Gaudet P."/>
            <person name="Fey P."/>
            <person name="Pilcher K."/>
            <person name="Chen G."/>
            <person name="Saunders D."/>
            <person name="Sodergren E."/>
            <person name="Davis P."/>
            <person name="Kerhornou A."/>
            <person name="Nie X."/>
            <person name="Hall N."/>
            <person name="Anjard C."/>
            <person name="Hemphill L."/>
            <person name="Bason N."/>
            <person name="Farbrother P."/>
            <person name="Desany B."/>
            <person name="Just E."/>
            <person name="Morio T."/>
            <person name="Rost R."/>
            <person name="Churcher C."/>
            <person name="Cooper J."/>
            <person name="Haydock S."/>
            <person name="van Driessche N."/>
            <person name="Cronin A."/>
            <person name="Goodhead I."/>
            <person name="Muzny D."/>
            <person name="Mourier T."/>
            <person name="Pain A."/>
            <person name="Lu M."/>
            <person name="Harper D."/>
            <person name="Lindsay R."/>
            <person name="Hauser H."/>
            <person name="James K."/>
            <person name="Quiles M."/>
            <person name="Madan Babu M."/>
            <person name="Saito T."/>
            <person name="Buchrieser C."/>
            <person name="Wardroper A."/>
            <person name="Felder M."/>
            <person name="Thangavelu M."/>
            <person name="Johnson D."/>
            <person name="Knights A."/>
            <person name="Loulseged H."/>
            <person name="Mungall K."/>
            <person name="Oliver K."/>
            <person name="Price C."/>
            <person name="Quail M.A."/>
            <person name="Urushihara H."/>
            <person name="Hernandez J."/>
            <person name="Rabbinowitsch E."/>
            <person name="Steffen D."/>
            <person name="Sanders M."/>
            <person name="Ma J."/>
            <person name="Kohara Y."/>
            <person name="Sharp S."/>
            <person name="Simmonds M."/>
            <person name="Spiegler S."/>
            <person name="Tivey A."/>
            <person name="Sugano S."/>
            <person name="White B."/>
            <person name="Walker D."/>
            <person name="Woodward J."/>
            <person name="Winckler T."/>
            <person name="Tanaka Y."/>
            <person name="Shaulsky G."/>
            <person name="Schleicher M."/>
            <person name="Weinstock G."/>
            <person name="Rosenthal A."/>
            <person name="Cox E.C."/>
            <person name="Chisholm R.L."/>
            <person name="Gibbs R."/>
            <person name="Loomis W.F."/>
            <person name="Platzer M."/>
            <person name="Kay R.R."/>
            <person name="Williams J."/>
            <person name="Dear P.H."/>
            <person name="Noegel A.A."/>
            <person name="Barrell B."/>
            <person name="Kuspa A."/>
        </authorList>
    </citation>
    <scope>NUCLEOTIDE SEQUENCE [LARGE SCALE GENOMIC DNA]</scope>
    <source>
        <strain evidence="1 2">AX4</strain>
    </source>
</reference>
<comment type="caution">
    <text evidence="1">The sequence shown here is derived from an EMBL/GenBank/DDBJ whole genome shotgun (WGS) entry which is preliminary data.</text>
</comment>
<proteinExistence type="predicted"/>
<evidence type="ECO:0000313" key="2">
    <source>
        <dbReference type="Proteomes" id="UP000002195"/>
    </source>
</evidence>
<dbReference type="FunCoup" id="Q54QX1">
    <property type="interactions" value="744"/>
</dbReference>